<reference evidence="2 3" key="1">
    <citation type="journal article" date="2014" name="PLoS Genet.">
        <title>Phylogenetically driven sequencing of extremely halophilic archaea reveals strategies for static and dynamic osmo-response.</title>
        <authorList>
            <person name="Becker E.A."/>
            <person name="Seitzer P.M."/>
            <person name="Tritt A."/>
            <person name="Larsen D."/>
            <person name="Krusor M."/>
            <person name="Yao A.I."/>
            <person name="Wu D."/>
            <person name="Madern D."/>
            <person name="Eisen J.A."/>
            <person name="Darling A.E."/>
            <person name="Facciotti M.T."/>
        </authorList>
    </citation>
    <scope>NUCLEOTIDE SEQUENCE [LARGE SCALE GENOMIC DNA]</scope>
    <source>
        <strain evidence="2 3">DSM 10524</strain>
    </source>
</reference>
<proteinExistence type="predicted"/>
<protein>
    <submittedName>
        <fullName evidence="2">PQQ repeat protein</fullName>
    </submittedName>
</protein>
<evidence type="ECO:0000313" key="3">
    <source>
        <dbReference type="Proteomes" id="UP000011688"/>
    </source>
</evidence>
<dbReference type="Gene3D" id="2.40.10.480">
    <property type="match status" value="1"/>
</dbReference>
<dbReference type="AlphaFoldDB" id="L9XDR1"/>
<dbReference type="InterPro" id="IPR015943">
    <property type="entry name" value="WD40/YVTN_repeat-like_dom_sf"/>
</dbReference>
<comment type="caution">
    <text evidence="2">The sequence shown here is derived from an EMBL/GenBank/DDBJ whole genome shotgun (WGS) entry which is preliminary data.</text>
</comment>
<keyword evidence="3" id="KW-1185">Reference proteome</keyword>
<name>L9XDR1_9EURY</name>
<dbReference type="Gene3D" id="2.130.10.10">
    <property type="entry name" value="YVTN repeat-like/Quinoprotein amine dehydrogenase"/>
    <property type="match status" value="1"/>
</dbReference>
<gene>
    <name evidence="2" type="ORF">C491_07153</name>
</gene>
<dbReference type="InterPro" id="IPR011047">
    <property type="entry name" value="Quinoprotein_ADH-like_sf"/>
</dbReference>
<dbReference type="STRING" id="1227497.C491_07153"/>
<accession>L9XDR1</accession>
<dbReference type="PANTHER" id="PTHR34512">
    <property type="entry name" value="CELL SURFACE PROTEIN"/>
    <property type="match status" value="1"/>
</dbReference>
<dbReference type="Pfam" id="PF13360">
    <property type="entry name" value="PQQ_2"/>
    <property type="match status" value="2"/>
</dbReference>
<dbReference type="EMBL" id="AOIB01000015">
    <property type="protein sequence ID" value="ELY59566.1"/>
    <property type="molecule type" value="Genomic_DNA"/>
</dbReference>
<evidence type="ECO:0000259" key="1">
    <source>
        <dbReference type="Pfam" id="PF13360"/>
    </source>
</evidence>
<dbReference type="Gene3D" id="2.40.128.630">
    <property type="match status" value="1"/>
</dbReference>
<dbReference type="PANTHER" id="PTHR34512:SF30">
    <property type="entry name" value="OUTER MEMBRANE PROTEIN ASSEMBLY FACTOR BAMB"/>
    <property type="match status" value="1"/>
</dbReference>
<evidence type="ECO:0000313" key="2">
    <source>
        <dbReference type="EMBL" id="ELY59566.1"/>
    </source>
</evidence>
<dbReference type="InterPro" id="IPR018391">
    <property type="entry name" value="PQQ_b-propeller_rpt"/>
</dbReference>
<sequence>MGACAITATSAGCFGRNSSDLETFDGEVSVDPSLAPDRTSWSVVHGDPANTRAVPPEATPKPPLSVSWTESYETHIGHVHPVVRDGTVVASDLDEELFAVDTETGEREWTAAPEEFEPRTAPAVTEDEVLIGSRSSLRAFDRDGDERWRTEESVRFGPFRSDPTIAGDLSLVSTPLGLAAHDLEDGDQRWEQPIGVRPTATPASRDGTIYLGGGDATLHALEDETGDVRWRTNADDEITAGPAVTDGGVYVGTGSGTVIAVDFDGAVRWRTEVADRDVDAVAVGNGIVCASDDGGALTVVEPDSGDRVWRSERAASSYAAGPVIGSGLIFARVRRDRGSGSGSGETIGAFDAESGELEWQYDGDARPVSGPAVESGALYLTGREDDRTSALFEFT</sequence>
<dbReference type="SMART" id="SM00564">
    <property type="entry name" value="PQQ"/>
    <property type="match status" value="7"/>
</dbReference>
<feature type="domain" description="Pyrrolo-quinoline quinone repeat" evidence="1">
    <location>
        <begin position="67"/>
        <end position="200"/>
    </location>
</feature>
<dbReference type="eggNOG" id="arCOG02482">
    <property type="taxonomic scope" value="Archaea"/>
</dbReference>
<feature type="domain" description="Pyrrolo-quinoline quinone repeat" evidence="1">
    <location>
        <begin position="215"/>
        <end position="320"/>
    </location>
</feature>
<dbReference type="SUPFAM" id="SSF50998">
    <property type="entry name" value="Quinoprotein alcohol dehydrogenase-like"/>
    <property type="match status" value="2"/>
</dbReference>
<organism evidence="2 3">
    <name type="scientific">Natronococcus amylolyticus DSM 10524</name>
    <dbReference type="NCBI Taxonomy" id="1227497"/>
    <lineage>
        <taxon>Archaea</taxon>
        <taxon>Methanobacteriati</taxon>
        <taxon>Methanobacteriota</taxon>
        <taxon>Stenosarchaea group</taxon>
        <taxon>Halobacteria</taxon>
        <taxon>Halobacteriales</taxon>
        <taxon>Natrialbaceae</taxon>
        <taxon>Natronococcus</taxon>
    </lineage>
</organism>
<dbReference type="Proteomes" id="UP000011688">
    <property type="component" value="Unassembled WGS sequence"/>
</dbReference>
<dbReference type="InterPro" id="IPR002372">
    <property type="entry name" value="PQQ_rpt_dom"/>
</dbReference>